<proteinExistence type="predicted"/>
<name>A0A543I756_9MICO</name>
<reference evidence="2 3" key="1">
    <citation type="submission" date="2019-06" db="EMBL/GenBank/DDBJ databases">
        <title>Sequencing the genomes of 1000 actinobacteria strains.</title>
        <authorList>
            <person name="Klenk H.-P."/>
        </authorList>
    </citation>
    <scope>NUCLEOTIDE SEQUENCE [LARGE SCALE GENOMIC DNA]</scope>
    <source>
        <strain evidence="2 3">DSM 18031</strain>
    </source>
</reference>
<keyword evidence="1" id="KW-0812">Transmembrane</keyword>
<sequence length="272" mass="28124">MNSLIGALSSEMRKVTSTRLWWILGLVVFVYVAFTAASLAGIAGAADSGLLDSEAISGQGIPLDPPLIYSFASSLGFVFPLILAAVSVTQEFRHKTVNPTFLATPNRAVVLTAKAITMFLWGAVVGAFGVVASVGLGGGILALFGSDPLLGESDTWALIGRMLLALALWGAIGVGLGALIPSQIAVIAVVLAFTQFVEPLLRFAATLTEWSAGIGAFLPGAASDALVGTSFYTMTGGATNTLDWWQGALVLLGLALVTGCAGYLVSWRRDVT</sequence>
<dbReference type="OrthoDB" id="5244396at2"/>
<keyword evidence="1" id="KW-0472">Membrane</keyword>
<keyword evidence="3" id="KW-1185">Reference proteome</keyword>
<feature type="transmembrane region" description="Helical" evidence="1">
    <location>
        <begin position="164"/>
        <end position="193"/>
    </location>
</feature>
<evidence type="ECO:0000313" key="2">
    <source>
        <dbReference type="EMBL" id="TQM66407.1"/>
    </source>
</evidence>
<gene>
    <name evidence="2" type="ORF">FB466_1247</name>
</gene>
<comment type="caution">
    <text evidence="2">The sequence shown here is derived from an EMBL/GenBank/DDBJ whole genome shotgun (WGS) entry which is preliminary data.</text>
</comment>
<feature type="transmembrane region" description="Helical" evidence="1">
    <location>
        <begin position="20"/>
        <end position="46"/>
    </location>
</feature>
<accession>A0A543I756</accession>
<dbReference type="Proteomes" id="UP000318331">
    <property type="component" value="Unassembled WGS sequence"/>
</dbReference>
<feature type="transmembrane region" description="Helical" evidence="1">
    <location>
        <begin position="66"/>
        <end position="86"/>
    </location>
</feature>
<evidence type="ECO:0008006" key="4">
    <source>
        <dbReference type="Google" id="ProtNLM"/>
    </source>
</evidence>
<keyword evidence="1" id="KW-1133">Transmembrane helix</keyword>
<evidence type="ECO:0000313" key="3">
    <source>
        <dbReference type="Proteomes" id="UP000318331"/>
    </source>
</evidence>
<protein>
    <recommendedName>
        <fullName evidence="4">ABC-2 family transporter</fullName>
    </recommendedName>
</protein>
<organism evidence="2 3">
    <name type="scientific">Klugiella xanthotipulae</name>
    <dbReference type="NCBI Taxonomy" id="244735"/>
    <lineage>
        <taxon>Bacteria</taxon>
        <taxon>Bacillati</taxon>
        <taxon>Actinomycetota</taxon>
        <taxon>Actinomycetes</taxon>
        <taxon>Micrococcales</taxon>
        <taxon>Microbacteriaceae</taxon>
        <taxon>Klugiella</taxon>
    </lineage>
</organism>
<feature type="transmembrane region" description="Helical" evidence="1">
    <location>
        <begin position="119"/>
        <end position="144"/>
    </location>
</feature>
<dbReference type="EMBL" id="VFPN01000001">
    <property type="protein sequence ID" value="TQM66407.1"/>
    <property type="molecule type" value="Genomic_DNA"/>
</dbReference>
<dbReference type="AlphaFoldDB" id="A0A543I756"/>
<dbReference type="RefSeq" id="WP_141916659.1">
    <property type="nucleotide sequence ID" value="NZ_BAAAYS010000003.1"/>
</dbReference>
<evidence type="ECO:0000256" key="1">
    <source>
        <dbReference type="SAM" id="Phobius"/>
    </source>
</evidence>
<feature type="transmembrane region" description="Helical" evidence="1">
    <location>
        <begin position="244"/>
        <end position="265"/>
    </location>
</feature>